<dbReference type="GO" id="GO:0002040">
    <property type="term" value="P:sprouting angiogenesis"/>
    <property type="evidence" value="ECO:0007669"/>
    <property type="project" value="TreeGrafter"/>
</dbReference>
<dbReference type="Proteomes" id="UP000518266">
    <property type="component" value="Unassembled WGS sequence"/>
</dbReference>
<reference evidence="2 3" key="1">
    <citation type="submission" date="2020-03" db="EMBL/GenBank/DDBJ databases">
        <title>Dissostichus mawsoni Genome sequencing and assembly.</title>
        <authorList>
            <person name="Park H."/>
        </authorList>
    </citation>
    <scope>NUCLEOTIDE SEQUENCE [LARGE SCALE GENOMIC DNA]</scope>
    <source>
        <strain evidence="2">DM0001</strain>
        <tissue evidence="2">Muscle</tissue>
    </source>
</reference>
<dbReference type="GO" id="GO:0001955">
    <property type="term" value="P:blood vessel maturation"/>
    <property type="evidence" value="ECO:0007669"/>
    <property type="project" value="TreeGrafter"/>
</dbReference>
<dbReference type="PANTHER" id="PTHR13487">
    <property type="entry name" value="SERINE PROTEASE INHIBITOR"/>
    <property type="match status" value="1"/>
</dbReference>
<evidence type="ECO:0000313" key="2">
    <source>
        <dbReference type="EMBL" id="KAF3835840.1"/>
    </source>
</evidence>
<sequence length="112" mass="12063">MQRHRNVYKIEACNKEAEKIDSLINYASPTLISHVPLSAFLSSEVSPSSTYSSGGAPSSPLPQCSSSSWASSSQCLSLTVLVPCSWAQEMKSIMKDVLRGLVTLHLMCVTGL</sequence>
<comment type="caution">
    <text evidence="2">The sequence shown here is derived from an EMBL/GenBank/DDBJ whole genome shotgun (WGS) entry which is preliminary data.</text>
</comment>
<name>A0A7J5XFW2_DISMA</name>
<evidence type="ECO:0000256" key="1">
    <source>
        <dbReference type="SAM" id="MobiDB-lite"/>
    </source>
</evidence>
<dbReference type="GO" id="GO:0005886">
    <property type="term" value="C:plasma membrane"/>
    <property type="evidence" value="ECO:0007669"/>
    <property type="project" value="TreeGrafter"/>
</dbReference>
<dbReference type="InterPro" id="IPR039016">
    <property type="entry name" value="RECK"/>
</dbReference>
<accession>A0A7J5XFW2</accession>
<dbReference type="PANTHER" id="PTHR13487:SF3">
    <property type="entry name" value="REVERSION-INDUCING CYSTEINE-RICH PROTEIN WITH KAZAL MOTIFS"/>
    <property type="match status" value="1"/>
</dbReference>
<evidence type="ECO:0000313" key="3">
    <source>
        <dbReference type="Proteomes" id="UP000518266"/>
    </source>
</evidence>
<dbReference type="GO" id="GO:0008191">
    <property type="term" value="F:metalloendopeptidase inhibitor activity"/>
    <property type="evidence" value="ECO:0007669"/>
    <property type="project" value="InterPro"/>
</dbReference>
<dbReference type="GO" id="GO:0030198">
    <property type="term" value="P:extracellular matrix organization"/>
    <property type="evidence" value="ECO:0007669"/>
    <property type="project" value="TreeGrafter"/>
</dbReference>
<gene>
    <name evidence="2" type="ORF">F7725_028398</name>
</gene>
<dbReference type="OrthoDB" id="8656213at2759"/>
<feature type="region of interest" description="Disordered" evidence="1">
    <location>
        <begin position="44"/>
        <end position="69"/>
    </location>
</feature>
<organism evidence="2 3">
    <name type="scientific">Dissostichus mawsoni</name>
    <name type="common">Antarctic cod</name>
    <dbReference type="NCBI Taxonomy" id="36200"/>
    <lineage>
        <taxon>Eukaryota</taxon>
        <taxon>Metazoa</taxon>
        <taxon>Chordata</taxon>
        <taxon>Craniata</taxon>
        <taxon>Vertebrata</taxon>
        <taxon>Euteleostomi</taxon>
        <taxon>Actinopterygii</taxon>
        <taxon>Neopterygii</taxon>
        <taxon>Teleostei</taxon>
        <taxon>Neoteleostei</taxon>
        <taxon>Acanthomorphata</taxon>
        <taxon>Eupercaria</taxon>
        <taxon>Perciformes</taxon>
        <taxon>Notothenioidei</taxon>
        <taxon>Nototheniidae</taxon>
        <taxon>Dissostichus</taxon>
    </lineage>
</organism>
<protein>
    <submittedName>
        <fullName evidence="2">Uncharacterized protein</fullName>
    </submittedName>
</protein>
<dbReference type="AlphaFoldDB" id="A0A7J5XFW2"/>
<dbReference type="EMBL" id="JAAKFY010000024">
    <property type="protein sequence ID" value="KAF3835840.1"/>
    <property type="molecule type" value="Genomic_DNA"/>
</dbReference>
<keyword evidence="3" id="KW-1185">Reference proteome</keyword>
<proteinExistence type="predicted"/>